<sequence length="148" mass="16453">MEKEMQQLQQRGRQTPSSASYKTISSTSGRGSGMRSPSNVTSSTRISTKRSSDSISRTPTSRHRSHHYNDRRRHRKRASVDQSGRGEKRNDAEESLTRGNSAHSSERFSDSGRMNKPSSAKNDSAATGQELQKSTRMHSDGAVSRQVK</sequence>
<gene>
    <name evidence="2" type="ORF">TCNE_LOCUS4239</name>
</gene>
<organism evidence="3 4">
    <name type="scientific">Toxocara canis</name>
    <name type="common">Canine roundworm</name>
    <dbReference type="NCBI Taxonomy" id="6265"/>
    <lineage>
        <taxon>Eukaryota</taxon>
        <taxon>Metazoa</taxon>
        <taxon>Ecdysozoa</taxon>
        <taxon>Nematoda</taxon>
        <taxon>Chromadorea</taxon>
        <taxon>Rhabditida</taxon>
        <taxon>Spirurina</taxon>
        <taxon>Ascaridomorpha</taxon>
        <taxon>Ascaridoidea</taxon>
        <taxon>Toxocaridae</taxon>
        <taxon>Toxocara</taxon>
    </lineage>
</organism>
<dbReference type="AlphaFoldDB" id="A0A183U6W9"/>
<evidence type="ECO:0000313" key="3">
    <source>
        <dbReference type="Proteomes" id="UP000050794"/>
    </source>
</evidence>
<reference evidence="2 3" key="2">
    <citation type="submission" date="2018-11" db="EMBL/GenBank/DDBJ databases">
        <authorList>
            <consortium name="Pathogen Informatics"/>
        </authorList>
    </citation>
    <scope>NUCLEOTIDE SEQUENCE [LARGE SCALE GENOMIC DNA]</scope>
</reference>
<reference evidence="4" key="1">
    <citation type="submission" date="2016-06" db="UniProtKB">
        <authorList>
            <consortium name="WormBaseParasite"/>
        </authorList>
    </citation>
    <scope>IDENTIFICATION</scope>
</reference>
<dbReference type="WBParaSite" id="TCNE_0000423901-mRNA-1">
    <property type="protein sequence ID" value="TCNE_0000423901-mRNA-1"/>
    <property type="gene ID" value="TCNE_0000423901"/>
</dbReference>
<evidence type="ECO:0000313" key="2">
    <source>
        <dbReference type="EMBL" id="VDM29956.1"/>
    </source>
</evidence>
<dbReference type="Proteomes" id="UP000050794">
    <property type="component" value="Unassembled WGS sequence"/>
</dbReference>
<evidence type="ECO:0000256" key="1">
    <source>
        <dbReference type="SAM" id="MobiDB-lite"/>
    </source>
</evidence>
<feature type="compositionally biased region" description="Basic residues" evidence="1">
    <location>
        <begin position="60"/>
        <end position="77"/>
    </location>
</feature>
<feature type="compositionally biased region" description="Polar residues" evidence="1">
    <location>
        <begin position="1"/>
        <end position="14"/>
    </location>
</feature>
<name>A0A183U6W9_TOXCA</name>
<feature type="region of interest" description="Disordered" evidence="1">
    <location>
        <begin position="1"/>
        <end position="148"/>
    </location>
</feature>
<dbReference type="EMBL" id="UYWY01006729">
    <property type="protein sequence ID" value="VDM29956.1"/>
    <property type="molecule type" value="Genomic_DNA"/>
</dbReference>
<protein>
    <submittedName>
        <fullName evidence="4">Ovule protein</fullName>
    </submittedName>
</protein>
<proteinExistence type="predicted"/>
<feature type="compositionally biased region" description="Low complexity" evidence="1">
    <location>
        <begin position="15"/>
        <end position="46"/>
    </location>
</feature>
<accession>A0A183U6W9</accession>
<feature type="compositionally biased region" description="Polar residues" evidence="1">
    <location>
        <begin position="116"/>
        <end position="134"/>
    </location>
</feature>
<keyword evidence="3" id="KW-1185">Reference proteome</keyword>
<evidence type="ECO:0000313" key="4">
    <source>
        <dbReference type="WBParaSite" id="TCNE_0000423901-mRNA-1"/>
    </source>
</evidence>
<feature type="compositionally biased region" description="Basic and acidic residues" evidence="1">
    <location>
        <begin position="84"/>
        <end position="96"/>
    </location>
</feature>